<feature type="transmembrane region" description="Helical" evidence="7">
    <location>
        <begin position="332"/>
        <end position="352"/>
    </location>
</feature>
<evidence type="ECO:0000256" key="1">
    <source>
        <dbReference type="ARBA" id="ARBA00004651"/>
    </source>
</evidence>
<feature type="transmembrane region" description="Helical" evidence="7">
    <location>
        <begin position="135"/>
        <end position="153"/>
    </location>
</feature>
<accession>A0A4R5C1I1</accession>
<dbReference type="InterPro" id="IPR020846">
    <property type="entry name" value="MFS_dom"/>
</dbReference>
<feature type="transmembrane region" description="Helical" evidence="7">
    <location>
        <begin position="439"/>
        <end position="458"/>
    </location>
</feature>
<evidence type="ECO:0000259" key="8">
    <source>
        <dbReference type="PROSITE" id="PS50850"/>
    </source>
</evidence>
<feature type="transmembrane region" description="Helical" evidence="7">
    <location>
        <begin position="43"/>
        <end position="61"/>
    </location>
</feature>
<dbReference type="OrthoDB" id="4668943at2"/>
<feature type="transmembrane region" description="Helical" evidence="7">
    <location>
        <begin position="268"/>
        <end position="291"/>
    </location>
</feature>
<dbReference type="PROSITE" id="PS50850">
    <property type="entry name" value="MFS"/>
    <property type="match status" value="1"/>
</dbReference>
<dbReference type="CDD" id="cd17321">
    <property type="entry name" value="MFS_MMR_MDR_like"/>
    <property type="match status" value="1"/>
</dbReference>
<gene>
    <name evidence="9" type="ORF">E1298_10570</name>
</gene>
<feature type="transmembrane region" description="Helical" evidence="7">
    <location>
        <begin position="7"/>
        <end position="31"/>
    </location>
</feature>
<evidence type="ECO:0000256" key="4">
    <source>
        <dbReference type="ARBA" id="ARBA00022692"/>
    </source>
</evidence>
<dbReference type="Gene3D" id="1.20.1250.20">
    <property type="entry name" value="MFS general substrate transporter like domains"/>
    <property type="match status" value="1"/>
</dbReference>
<protein>
    <submittedName>
        <fullName evidence="9">MFS transporter</fullName>
    </submittedName>
</protein>
<dbReference type="GO" id="GO:0022857">
    <property type="term" value="F:transmembrane transporter activity"/>
    <property type="evidence" value="ECO:0007669"/>
    <property type="project" value="InterPro"/>
</dbReference>
<comment type="subcellular location">
    <subcellularLocation>
        <location evidence="1">Cell membrane</location>
        <topology evidence="1">Multi-pass membrane protein</topology>
    </subcellularLocation>
</comment>
<evidence type="ECO:0000256" key="5">
    <source>
        <dbReference type="ARBA" id="ARBA00022989"/>
    </source>
</evidence>
<dbReference type="Pfam" id="PF07690">
    <property type="entry name" value="MFS_1"/>
    <property type="match status" value="1"/>
</dbReference>
<sequence>MERGRALGLLCLAQFMVILDTTIVNVALPAIQDELRFASQDGLQYVISLYALVFGGTLILAGRAADLFGRRLLFTAGLAVFAAASLACGLASRPAVLLTARAFQGLAGAMVSAAALALITTLFTEPPARDRALGAWGATGGAAGACGLILGGGPTDTLGWPWVFFINVPIGLIAPVFALRLLPSGRPTRRPAGHGRGLDLPGAVLLTTGLGLLLYGLTRGEQDGYAAPGVAALLAGAAALLAGFAVTERRVRRPLVRFAIFRTPGVPGALAAAMALNAVVASNLFFTTLYVQDVLGFSPLETGAAFLPNSVLVIAGSTLGSRLAGSTGAGTVLACGLAVLTAGCLLLSGISADGDYAADVLPGFALTGLGLGLAFVAVTIAATHGIDHQDQGLASGLVNTAQQVGFAIGIATVAAVAAARARSAGGDAAERAVSGYSTGYLIDAALAAAAVIVALVLVRRPTARPAGRV</sequence>
<name>A0A4R5C1I1_9ACTN</name>
<organism evidence="9 10">
    <name type="scientific">Actinomadura rubrisoli</name>
    <dbReference type="NCBI Taxonomy" id="2530368"/>
    <lineage>
        <taxon>Bacteria</taxon>
        <taxon>Bacillati</taxon>
        <taxon>Actinomycetota</taxon>
        <taxon>Actinomycetes</taxon>
        <taxon>Streptosporangiales</taxon>
        <taxon>Thermomonosporaceae</taxon>
        <taxon>Actinomadura</taxon>
    </lineage>
</organism>
<dbReference type="PANTHER" id="PTHR42718:SF46">
    <property type="entry name" value="BLR6921 PROTEIN"/>
    <property type="match status" value="1"/>
</dbReference>
<keyword evidence="10" id="KW-1185">Reference proteome</keyword>
<dbReference type="Gene3D" id="1.20.1720.10">
    <property type="entry name" value="Multidrug resistance protein D"/>
    <property type="match status" value="1"/>
</dbReference>
<keyword evidence="5 7" id="KW-1133">Transmembrane helix</keyword>
<keyword evidence="2" id="KW-0813">Transport</keyword>
<keyword evidence="4 7" id="KW-0812">Transmembrane</keyword>
<comment type="caution">
    <text evidence="9">The sequence shown here is derived from an EMBL/GenBank/DDBJ whole genome shotgun (WGS) entry which is preliminary data.</text>
</comment>
<dbReference type="SUPFAM" id="SSF103473">
    <property type="entry name" value="MFS general substrate transporter"/>
    <property type="match status" value="1"/>
</dbReference>
<feature type="transmembrane region" description="Helical" evidence="7">
    <location>
        <begin position="364"/>
        <end position="385"/>
    </location>
</feature>
<feature type="transmembrane region" description="Helical" evidence="7">
    <location>
        <begin position="73"/>
        <end position="96"/>
    </location>
</feature>
<evidence type="ECO:0000256" key="7">
    <source>
        <dbReference type="SAM" id="Phobius"/>
    </source>
</evidence>
<feature type="transmembrane region" description="Helical" evidence="7">
    <location>
        <begin position="303"/>
        <end position="320"/>
    </location>
</feature>
<dbReference type="PROSITE" id="PS00216">
    <property type="entry name" value="SUGAR_TRANSPORT_1"/>
    <property type="match status" value="1"/>
</dbReference>
<proteinExistence type="predicted"/>
<dbReference type="GO" id="GO:0005886">
    <property type="term" value="C:plasma membrane"/>
    <property type="evidence" value="ECO:0007669"/>
    <property type="project" value="UniProtKB-SubCell"/>
</dbReference>
<dbReference type="PANTHER" id="PTHR42718">
    <property type="entry name" value="MAJOR FACILITATOR SUPERFAMILY MULTIDRUG TRANSPORTER MFSC"/>
    <property type="match status" value="1"/>
</dbReference>
<evidence type="ECO:0000256" key="2">
    <source>
        <dbReference type="ARBA" id="ARBA00022448"/>
    </source>
</evidence>
<dbReference type="Proteomes" id="UP000294513">
    <property type="component" value="Unassembled WGS sequence"/>
</dbReference>
<dbReference type="InterPro" id="IPR011701">
    <property type="entry name" value="MFS"/>
</dbReference>
<evidence type="ECO:0000313" key="9">
    <source>
        <dbReference type="EMBL" id="TDD92625.1"/>
    </source>
</evidence>
<feature type="transmembrane region" description="Helical" evidence="7">
    <location>
        <begin position="397"/>
        <end position="419"/>
    </location>
</feature>
<feature type="transmembrane region" description="Helical" evidence="7">
    <location>
        <begin position="102"/>
        <end position="123"/>
    </location>
</feature>
<evidence type="ECO:0000256" key="6">
    <source>
        <dbReference type="ARBA" id="ARBA00023136"/>
    </source>
</evidence>
<evidence type="ECO:0000256" key="3">
    <source>
        <dbReference type="ARBA" id="ARBA00022475"/>
    </source>
</evidence>
<evidence type="ECO:0000313" key="10">
    <source>
        <dbReference type="Proteomes" id="UP000294513"/>
    </source>
</evidence>
<reference evidence="9 10" key="1">
    <citation type="submission" date="2019-03" db="EMBL/GenBank/DDBJ databases">
        <title>Draft genome sequences of novel Actinobacteria.</title>
        <authorList>
            <person name="Sahin N."/>
            <person name="Ay H."/>
            <person name="Saygin H."/>
        </authorList>
    </citation>
    <scope>NUCLEOTIDE SEQUENCE [LARGE SCALE GENOMIC DNA]</scope>
    <source>
        <strain evidence="9 10">H3C3</strain>
    </source>
</reference>
<keyword evidence="3" id="KW-1003">Cell membrane</keyword>
<feature type="domain" description="Major facilitator superfamily (MFS) profile" evidence="8">
    <location>
        <begin position="6"/>
        <end position="462"/>
    </location>
</feature>
<feature type="transmembrane region" description="Helical" evidence="7">
    <location>
        <begin position="159"/>
        <end position="179"/>
    </location>
</feature>
<dbReference type="EMBL" id="SMKU01000037">
    <property type="protein sequence ID" value="TDD92625.1"/>
    <property type="molecule type" value="Genomic_DNA"/>
</dbReference>
<dbReference type="InterPro" id="IPR036259">
    <property type="entry name" value="MFS_trans_sf"/>
</dbReference>
<feature type="transmembrane region" description="Helical" evidence="7">
    <location>
        <begin position="224"/>
        <end position="247"/>
    </location>
</feature>
<dbReference type="InterPro" id="IPR005829">
    <property type="entry name" value="Sugar_transporter_CS"/>
</dbReference>
<dbReference type="AlphaFoldDB" id="A0A4R5C1I1"/>
<feature type="transmembrane region" description="Helical" evidence="7">
    <location>
        <begin position="200"/>
        <end position="218"/>
    </location>
</feature>
<dbReference type="RefSeq" id="WP_131891823.1">
    <property type="nucleotide sequence ID" value="NZ_SMKU01000037.1"/>
</dbReference>
<keyword evidence="6 7" id="KW-0472">Membrane</keyword>